<protein>
    <submittedName>
        <fullName evidence="2">Uncharacterized protein</fullName>
    </submittedName>
</protein>
<reference evidence="3" key="1">
    <citation type="submission" date="2016-10" db="EMBL/GenBank/DDBJ databases">
        <authorList>
            <person name="Varghese N."/>
            <person name="Submissions S."/>
        </authorList>
    </citation>
    <scope>NUCLEOTIDE SEQUENCE [LARGE SCALE GENOMIC DNA]</scope>
    <source>
        <strain evidence="3">CGMCC 1.10971</strain>
    </source>
</reference>
<dbReference type="RefSeq" id="WP_269750461.1">
    <property type="nucleotide sequence ID" value="NZ_FOOU01000001.1"/>
</dbReference>
<proteinExistence type="predicted"/>
<dbReference type="AlphaFoldDB" id="A0A1I2LQY0"/>
<evidence type="ECO:0000256" key="1">
    <source>
        <dbReference type="SAM" id="Phobius"/>
    </source>
</evidence>
<keyword evidence="1" id="KW-0472">Membrane</keyword>
<evidence type="ECO:0000313" key="2">
    <source>
        <dbReference type="EMBL" id="SFF79797.1"/>
    </source>
</evidence>
<gene>
    <name evidence="2" type="ORF">SAMN05216175_10195</name>
</gene>
<accession>A0A1I2LQY0</accession>
<keyword evidence="1" id="KW-0812">Transmembrane</keyword>
<dbReference type="Proteomes" id="UP000198623">
    <property type="component" value="Unassembled WGS sequence"/>
</dbReference>
<keyword evidence="3" id="KW-1185">Reference proteome</keyword>
<sequence length="42" mass="4340">MTDSHVEQGVEVIGVVPSILMVVGGLAIAILPAIVQVVILMK</sequence>
<name>A0A1I2LQY0_9GAMM</name>
<dbReference type="EMBL" id="FOOU01000001">
    <property type="protein sequence ID" value="SFF79797.1"/>
    <property type="molecule type" value="Genomic_DNA"/>
</dbReference>
<evidence type="ECO:0000313" key="3">
    <source>
        <dbReference type="Proteomes" id="UP000198623"/>
    </source>
</evidence>
<keyword evidence="1" id="KW-1133">Transmembrane helix</keyword>
<feature type="transmembrane region" description="Helical" evidence="1">
    <location>
        <begin position="12"/>
        <end position="40"/>
    </location>
</feature>
<organism evidence="2 3">
    <name type="scientific">Neptunomonas qingdaonensis</name>
    <dbReference type="NCBI Taxonomy" id="1045558"/>
    <lineage>
        <taxon>Bacteria</taxon>
        <taxon>Pseudomonadati</taxon>
        <taxon>Pseudomonadota</taxon>
        <taxon>Gammaproteobacteria</taxon>
        <taxon>Oceanospirillales</taxon>
        <taxon>Oceanospirillaceae</taxon>
        <taxon>Neptunomonas</taxon>
    </lineage>
</organism>